<evidence type="ECO:0000256" key="9">
    <source>
        <dbReference type="ARBA" id="ARBA00023154"/>
    </source>
</evidence>
<comment type="cofactor">
    <cofactor evidence="1">
        <name>Co(2+)</name>
        <dbReference type="ChEBI" id="CHEBI:48828"/>
    </cofactor>
</comment>
<evidence type="ECO:0000256" key="1">
    <source>
        <dbReference type="ARBA" id="ARBA00001941"/>
    </source>
</evidence>
<comment type="cofactor">
    <cofactor evidence="2">
        <name>Zn(2+)</name>
        <dbReference type="ChEBI" id="CHEBI:29105"/>
    </cofactor>
</comment>
<reference evidence="12 13" key="1">
    <citation type="journal article" date="2015" name="Genome Announc.">
        <title>Expanding the biotechnology potential of lactobacilli through comparative genomics of 213 strains and associated genera.</title>
        <authorList>
            <person name="Sun Z."/>
            <person name="Harris H.M."/>
            <person name="McCann A."/>
            <person name="Guo C."/>
            <person name="Argimon S."/>
            <person name="Zhang W."/>
            <person name="Yang X."/>
            <person name="Jeffery I.B."/>
            <person name="Cooney J.C."/>
            <person name="Kagawa T.F."/>
            <person name="Liu W."/>
            <person name="Song Y."/>
            <person name="Salvetti E."/>
            <person name="Wrobel A."/>
            <person name="Rasinkangas P."/>
            <person name="Parkhill J."/>
            <person name="Rea M.C."/>
            <person name="O'Sullivan O."/>
            <person name="Ritari J."/>
            <person name="Douillard F.P."/>
            <person name="Paul Ross R."/>
            <person name="Yang R."/>
            <person name="Briner A.E."/>
            <person name="Felis G.E."/>
            <person name="de Vos W.M."/>
            <person name="Barrangou R."/>
            <person name="Klaenhammer T.R."/>
            <person name="Caufield P.W."/>
            <person name="Cui Y."/>
            <person name="Zhang H."/>
            <person name="O'Toole P.W."/>
        </authorList>
    </citation>
    <scope>NUCLEOTIDE SEQUENCE [LARGE SCALE GENOMIC DNA]</scope>
    <source>
        <strain evidence="12 13">DSM 22689</strain>
    </source>
</reference>
<evidence type="ECO:0000313" key="12">
    <source>
        <dbReference type="EMBL" id="KRM92285.1"/>
    </source>
</evidence>
<dbReference type="GO" id="GO:0009085">
    <property type="term" value="P:lysine biosynthetic process"/>
    <property type="evidence" value="ECO:0007669"/>
    <property type="project" value="UniProtKB-KW"/>
</dbReference>
<dbReference type="CDD" id="cd08659">
    <property type="entry name" value="M20_ArgE_DapE-like"/>
    <property type="match status" value="1"/>
</dbReference>
<accession>A0A0R2CKW6</accession>
<dbReference type="NCBIfam" id="TIGR01910">
    <property type="entry name" value="DapE-ArgE"/>
    <property type="match status" value="1"/>
</dbReference>
<keyword evidence="5" id="KW-0479">Metal-binding</keyword>
<dbReference type="InterPro" id="IPR050072">
    <property type="entry name" value="Peptidase_M20A"/>
</dbReference>
<dbReference type="InterPro" id="IPR011650">
    <property type="entry name" value="Peptidase_M20_dimer"/>
</dbReference>
<dbReference type="SUPFAM" id="SSF53187">
    <property type="entry name" value="Zn-dependent exopeptidases"/>
    <property type="match status" value="1"/>
</dbReference>
<keyword evidence="6" id="KW-0378">Hydrolase</keyword>
<dbReference type="NCBIfam" id="NF006365">
    <property type="entry name" value="PRK08588.1"/>
    <property type="match status" value="1"/>
</dbReference>
<dbReference type="GO" id="GO:0016787">
    <property type="term" value="F:hydrolase activity"/>
    <property type="evidence" value="ECO:0007669"/>
    <property type="project" value="UniProtKB-KW"/>
</dbReference>
<dbReference type="PANTHER" id="PTHR43808">
    <property type="entry name" value="ACETYLORNITHINE DEACETYLASE"/>
    <property type="match status" value="1"/>
</dbReference>
<keyword evidence="7" id="KW-0862">Zinc</keyword>
<dbReference type="Pfam" id="PF07687">
    <property type="entry name" value="M20_dimer"/>
    <property type="match status" value="1"/>
</dbReference>
<keyword evidence="4" id="KW-0028">Amino-acid biosynthesis</keyword>
<dbReference type="Gene3D" id="3.30.70.360">
    <property type="match status" value="1"/>
</dbReference>
<evidence type="ECO:0000256" key="2">
    <source>
        <dbReference type="ARBA" id="ARBA00001947"/>
    </source>
</evidence>
<dbReference type="PATRIC" id="fig|1423745.4.peg.441"/>
<keyword evidence="10" id="KW-0170">Cobalt</keyword>
<dbReference type="EMBL" id="AYZI01000002">
    <property type="protein sequence ID" value="KRM92285.1"/>
    <property type="molecule type" value="Genomic_DNA"/>
</dbReference>
<dbReference type="InterPro" id="IPR010182">
    <property type="entry name" value="ArgE/DapE"/>
</dbReference>
<dbReference type="InterPro" id="IPR002933">
    <property type="entry name" value="Peptidase_M20"/>
</dbReference>
<evidence type="ECO:0000256" key="10">
    <source>
        <dbReference type="ARBA" id="ARBA00023285"/>
    </source>
</evidence>
<evidence type="ECO:0000256" key="7">
    <source>
        <dbReference type="ARBA" id="ARBA00022833"/>
    </source>
</evidence>
<dbReference type="AlphaFoldDB" id="A0A0R2CKW6"/>
<evidence type="ECO:0000256" key="8">
    <source>
        <dbReference type="ARBA" id="ARBA00022915"/>
    </source>
</evidence>
<feature type="domain" description="Peptidase M20 dimerisation" evidence="11">
    <location>
        <begin position="171"/>
        <end position="276"/>
    </location>
</feature>
<keyword evidence="8" id="KW-0220">Diaminopimelate biosynthesis</keyword>
<dbReference type="Pfam" id="PF01546">
    <property type="entry name" value="Peptidase_M20"/>
    <property type="match status" value="1"/>
</dbReference>
<sequence>MITNQRACQILADLVQIPSVNNEEKRVAEVLANLFQEYDIPAKVISHDEKRANLVAEVGSGQPVLVVTGHLDVVDPGDRTKWKTNPFQLTEKNQILYGRGVSDMKSGLAALAIALINFHEKFPTNHGTVRFLATYGEEIGENGSHDFYHDGYMQDATALLVAEPSAGYISNAEKGSLDLKLTSRGKAAHSSFPDLGFNAIDPLLDILVAANQQLRSPELPQNDTLGSVTINNNLIKGGVQINSLPDEATAGINIRTIPEFTGADAIKKIQAIIAHRSVVKNNNTDIMLSQLVPKNPNKPLIDLEVLMDEPAVIAPADSSLIKLAQTIGERISGKTIPIKPCPGITDASNLMRHKPADFPFLIFGPGNGSSHMPNEQIPKRVYLNFIKIYTELFNQYFS</sequence>
<name>A0A0R2CKW6_9LACO</name>
<evidence type="ECO:0000256" key="4">
    <source>
        <dbReference type="ARBA" id="ARBA00022605"/>
    </source>
</evidence>
<dbReference type="STRING" id="1423745.GCA_001311215_01027"/>
<dbReference type="GO" id="GO:0046872">
    <property type="term" value="F:metal ion binding"/>
    <property type="evidence" value="ECO:0007669"/>
    <property type="project" value="UniProtKB-KW"/>
</dbReference>
<dbReference type="Gene3D" id="3.40.630.10">
    <property type="entry name" value="Zn peptidases"/>
    <property type="match status" value="2"/>
</dbReference>
<evidence type="ECO:0000256" key="6">
    <source>
        <dbReference type="ARBA" id="ARBA00022801"/>
    </source>
</evidence>
<dbReference type="SUPFAM" id="SSF55031">
    <property type="entry name" value="Bacterial exopeptidase dimerisation domain"/>
    <property type="match status" value="1"/>
</dbReference>
<protein>
    <recommendedName>
        <fullName evidence="11">Peptidase M20 dimerisation domain-containing protein</fullName>
    </recommendedName>
</protein>
<proteinExistence type="inferred from homology"/>
<evidence type="ECO:0000256" key="3">
    <source>
        <dbReference type="ARBA" id="ARBA00006247"/>
    </source>
</evidence>
<evidence type="ECO:0000256" key="5">
    <source>
        <dbReference type="ARBA" id="ARBA00022723"/>
    </source>
</evidence>
<dbReference type="PANTHER" id="PTHR43808:SF8">
    <property type="entry name" value="PEPTIDASE M20 DIMERISATION DOMAIN-CONTAINING PROTEIN"/>
    <property type="match status" value="1"/>
</dbReference>
<dbReference type="RefSeq" id="WP_035421250.1">
    <property type="nucleotide sequence ID" value="NZ_AYZI01000002.1"/>
</dbReference>
<comment type="similarity">
    <text evidence="3">Belongs to the peptidase M20A family.</text>
</comment>
<dbReference type="GO" id="GO:0019877">
    <property type="term" value="P:diaminopimelate biosynthetic process"/>
    <property type="evidence" value="ECO:0007669"/>
    <property type="project" value="UniProtKB-KW"/>
</dbReference>
<organism evidence="12 13">
    <name type="scientific">Fructilactobacillus florum DSM 22689 = JCM 16035</name>
    <dbReference type="NCBI Taxonomy" id="1423745"/>
    <lineage>
        <taxon>Bacteria</taxon>
        <taxon>Bacillati</taxon>
        <taxon>Bacillota</taxon>
        <taxon>Bacilli</taxon>
        <taxon>Lactobacillales</taxon>
        <taxon>Lactobacillaceae</taxon>
        <taxon>Fructilactobacillus</taxon>
    </lineage>
</organism>
<keyword evidence="9" id="KW-0457">Lysine biosynthesis</keyword>
<comment type="caution">
    <text evidence="12">The sequence shown here is derived from an EMBL/GenBank/DDBJ whole genome shotgun (WGS) entry which is preliminary data.</text>
</comment>
<evidence type="ECO:0000313" key="13">
    <source>
        <dbReference type="Proteomes" id="UP000051586"/>
    </source>
</evidence>
<evidence type="ECO:0000259" key="11">
    <source>
        <dbReference type="Pfam" id="PF07687"/>
    </source>
</evidence>
<dbReference type="Proteomes" id="UP000051586">
    <property type="component" value="Unassembled WGS sequence"/>
</dbReference>
<gene>
    <name evidence="12" type="ORF">FC87_GL000415</name>
</gene>
<dbReference type="InterPro" id="IPR036264">
    <property type="entry name" value="Bact_exopeptidase_dim_dom"/>
</dbReference>